<gene>
    <name evidence="3" type="ORF">Z520_07540</name>
</gene>
<feature type="compositionally biased region" description="Low complexity" evidence="1">
    <location>
        <begin position="227"/>
        <end position="270"/>
    </location>
</feature>
<keyword evidence="4" id="KW-1185">Reference proteome</keyword>
<evidence type="ECO:0000256" key="1">
    <source>
        <dbReference type="SAM" id="MobiDB-lite"/>
    </source>
</evidence>
<dbReference type="OrthoDB" id="4154769at2759"/>
<sequence length="299" mass="31139">MTFLIYVTALAVFTISTARGQGVGLYGCQSQAGITSLTACNELAATDSSCFANPKATAFIQECFCKQAVLNNIVDCESEMRLCYLNDQFDYYARDLLADWHTWCSTYITFTPTTPVLSTPTTTVPPGTNAFCEDYTTSCAVWSAAESACFDLDPSATASSFLNCACSTDLLSLASVCLYDVSTSCFGRSAVLTDIALFSICGTTYSNDQLITAATAPALAGLAGSTSTSPSAAQTPAPPSSQTVASTATAQSTRSTQTSPATPATSKPTSGSNVVVASPASSLRIGFALAIAHLMSHLW</sequence>
<proteinExistence type="predicted"/>
<evidence type="ECO:0000256" key="2">
    <source>
        <dbReference type="SAM" id="SignalP"/>
    </source>
</evidence>
<name>A0A0D2H4R6_9EURO</name>
<keyword evidence="2" id="KW-0732">Signal</keyword>
<dbReference type="VEuPathDB" id="FungiDB:Z520_07540"/>
<accession>A0A0D2H4R6</accession>
<dbReference type="Proteomes" id="UP000053411">
    <property type="component" value="Unassembled WGS sequence"/>
</dbReference>
<reference evidence="3 4" key="1">
    <citation type="submission" date="2015-01" db="EMBL/GenBank/DDBJ databases">
        <title>The Genome Sequence of Fonsecaea multimorphosa CBS 102226.</title>
        <authorList>
            <consortium name="The Broad Institute Genomics Platform"/>
            <person name="Cuomo C."/>
            <person name="de Hoog S."/>
            <person name="Gorbushina A."/>
            <person name="Stielow B."/>
            <person name="Teixiera M."/>
            <person name="Abouelleil A."/>
            <person name="Chapman S.B."/>
            <person name="Priest M."/>
            <person name="Young S.K."/>
            <person name="Wortman J."/>
            <person name="Nusbaum C."/>
            <person name="Birren B."/>
        </authorList>
    </citation>
    <scope>NUCLEOTIDE SEQUENCE [LARGE SCALE GENOMIC DNA]</scope>
    <source>
        <strain evidence="3 4">CBS 102226</strain>
    </source>
</reference>
<feature type="region of interest" description="Disordered" evidence="1">
    <location>
        <begin position="227"/>
        <end position="273"/>
    </location>
</feature>
<evidence type="ECO:0008006" key="5">
    <source>
        <dbReference type="Google" id="ProtNLM"/>
    </source>
</evidence>
<feature type="chain" id="PRO_5002259212" description="Extracellular membrane protein CFEM domain-containing protein" evidence="2">
    <location>
        <begin position="21"/>
        <end position="299"/>
    </location>
</feature>
<evidence type="ECO:0000313" key="3">
    <source>
        <dbReference type="EMBL" id="KIX96820.1"/>
    </source>
</evidence>
<organism evidence="3 4">
    <name type="scientific">Fonsecaea multimorphosa CBS 102226</name>
    <dbReference type="NCBI Taxonomy" id="1442371"/>
    <lineage>
        <taxon>Eukaryota</taxon>
        <taxon>Fungi</taxon>
        <taxon>Dikarya</taxon>
        <taxon>Ascomycota</taxon>
        <taxon>Pezizomycotina</taxon>
        <taxon>Eurotiomycetes</taxon>
        <taxon>Chaetothyriomycetidae</taxon>
        <taxon>Chaetothyriales</taxon>
        <taxon>Herpotrichiellaceae</taxon>
        <taxon>Fonsecaea</taxon>
    </lineage>
</organism>
<dbReference type="GeneID" id="27713286"/>
<feature type="signal peptide" evidence="2">
    <location>
        <begin position="1"/>
        <end position="20"/>
    </location>
</feature>
<dbReference type="EMBL" id="KN848076">
    <property type="protein sequence ID" value="KIX96820.1"/>
    <property type="molecule type" value="Genomic_DNA"/>
</dbReference>
<evidence type="ECO:0000313" key="4">
    <source>
        <dbReference type="Proteomes" id="UP000053411"/>
    </source>
</evidence>
<dbReference type="RefSeq" id="XP_016630943.1">
    <property type="nucleotide sequence ID" value="XM_016778037.1"/>
</dbReference>
<dbReference type="AlphaFoldDB" id="A0A0D2H4R6"/>
<protein>
    <recommendedName>
        <fullName evidence="5">Extracellular membrane protein CFEM domain-containing protein</fullName>
    </recommendedName>
</protein>